<organism evidence="8 9">
    <name type="scientific">Lates japonicus</name>
    <name type="common">Japanese lates</name>
    <dbReference type="NCBI Taxonomy" id="270547"/>
    <lineage>
        <taxon>Eukaryota</taxon>
        <taxon>Metazoa</taxon>
        <taxon>Chordata</taxon>
        <taxon>Craniata</taxon>
        <taxon>Vertebrata</taxon>
        <taxon>Euteleostomi</taxon>
        <taxon>Actinopterygii</taxon>
        <taxon>Neopterygii</taxon>
        <taxon>Teleostei</taxon>
        <taxon>Neoteleostei</taxon>
        <taxon>Acanthomorphata</taxon>
        <taxon>Carangaria</taxon>
        <taxon>Carangaria incertae sedis</taxon>
        <taxon>Centropomidae</taxon>
        <taxon>Lates</taxon>
    </lineage>
</organism>
<keyword evidence="6" id="KW-0560">Oxidoreductase</keyword>
<dbReference type="GO" id="GO:0004499">
    <property type="term" value="F:N,N-dimethylaniline monooxygenase activity"/>
    <property type="evidence" value="ECO:0007669"/>
    <property type="project" value="InterPro"/>
</dbReference>
<dbReference type="InterPro" id="IPR020946">
    <property type="entry name" value="Flavin_mOase-like"/>
</dbReference>
<feature type="non-terminal residue" evidence="8">
    <location>
        <position position="233"/>
    </location>
</feature>
<dbReference type="PANTHER" id="PTHR23023">
    <property type="entry name" value="DIMETHYLANILINE MONOOXYGENASE"/>
    <property type="match status" value="1"/>
</dbReference>
<feature type="non-terminal residue" evidence="8">
    <location>
        <position position="1"/>
    </location>
</feature>
<evidence type="ECO:0000256" key="2">
    <source>
        <dbReference type="ARBA" id="ARBA00009183"/>
    </source>
</evidence>
<sequence>TFLSTRKGAWVIGRMSTSGLPLDMTAITRVNNILTLLLPKTLVNWAAERALNHKYDHRLYGLKPSHRLLDRRPLINDDLPGRILQGALVLRPNLRGFMDSGVVFEDGTVEENIDAVVFCTGYKATFPFLPSALSEGPHGEFTLYKRLFPPSLQHPTLAIMGLFQTKGPIMPIVEMQARWAVKVFSGVSHLPSEEKMLDVIESERKRNMKSYLCPRQAALQVDYISYLDFMAEE</sequence>
<dbReference type="GO" id="GO:0050660">
    <property type="term" value="F:flavin adenine dinucleotide binding"/>
    <property type="evidence" value="ECO:0007669"/>
    <property type="project" value="InterPro"/>
</dbReference>
<protein>
    <submittedName>
        <fullName evidence="8">Dimethylaniline monooxygenase [N-oxide-forming]</fullName>
    </submittedName>
</protein>
<dbReference type="Pfam" id="PF00743">
    <property type="entry name" value="FMO-like"/>
    <property type="match status" value="1"/>
</dbReference>
<dbReference type="Proteomes" id="UP001279410">
    <property type="component" value="Unassembled WGS sequence"/>
</dbReference>
<keyword evidence="4" id="KW-0274">FAD</keyword>
<dbReference type="FunFam" id="3.50.50.60:FF:000183">
    <property type="entry name" value="Dimethylaniline monooxygenase [N-oxide-forming]"/>
    <property type="match status" value="1"/>
</dbReference>
<dbReference type="FunFam" id="3.50.50.60:FF:000023">
    <property type="entry name" value="Dimethylaniline monooxygenase [N-oxide-forming]"/>
    <property type="match status" value="1"/>
</dbReference>
<evidence type="ECO:0000256" key="5">
    <source>
        <dbReference type="ARBA" id="ARBA00022857"/>
    </source>
</evidence>
<dbReference type="GO" id="GO:0050661">
    <property type="term" value="F:NADP binding"/>
    <property type="evidence" value="ECO:0007669"/>
    <property type="project" value="InterPro"/>
</dbReference>
<dbReference type="SUPFAM" id="SSF51905">
    <property type="entry name" value="FAD/NAD(P)-binding domain"/>
    <property type="match status" value="2"/>
</dbReference>
<keyword evidence="3" id="KW-0285">Flavoprotein</keyword>
<name>A0AAD3MAV6_LATJO</name>
<dbReference type="InterPro" id="IPR036188">
    <property type="entry name" value="FAD/NAD-bd_sf"/>
</dbReference>
<keyword evidence="5" id="KW-0521">NADP</keyword>
<evidence type="ECO:0000313" key="8">
    <source>
        <dbReference type="EMBL" id="GLD50544.1"/>
    </source>
</evidence>
<gene>
    <name evidence="8" type="ORF">AKAME5_002800800</name>
</gene>
<comment type="similarity">
    <text evidence="2">Belongs to the FMO family.</text>
</comment>
<dbReference type="InterPro" id="IPR050346">
    <property type="entry name" value="FMO-like"/>
</dbReference>
<comment type="caution">
    <text evidence="8">The sequence shown here is derived from an EMBL/GenBank/DDBJ whole genome shotgun (WGS) entry which is preliminary data.</text>
</comment>
<evidence type="ECO:0000256" key="7">
    <source>
        <dbReference type="ARBA" id="ARBA00023033"/>
    </source>
</evidence>
<dbReference type="PRINTS" id="PR00370">
    <property type="entry name" value="FMOXYGENASE"/>
</dbReference>
<dbReference type="Gene3D" id="3.50.50.60">
    <property type="entry name" value="FAD/NAD(P)-binding domain"/>
    <property type="match status" value="1"/>
</dbReference>
<keyword evidence="7 8" id="KW-0503">Monooxygenase</keyword>
<proteinExistence type="inferred from homology"/>
<comment type="cofactor">
    <cofactor evidence="1">
        <name>FAD</name>
        <dbReference type="ChEBI" id="CHEBI:57692"/>
    </cofactor>
</comment>
<evidence type="ECO:0000313" key="9">
    <source>
        <dbReference type="Proteomes" id="UP001279410"/>
    </source>
</evidence>
<evidence type="ECO:0000256" key="4">
    <source>
        <dbReference type="ARBA" id="ARBA00022827"/>
    </source>
</evidence>
<reference evidence="8" key="1">
    <citation type="submission" date="2022-08" db="EMBL/GenBank/DDBJ databases">
        <title>Genome sequencing of akame (Lates japonicus).</title>
        <authorList>
            <person name="Hashiguchi Y."/>
            <person name="Takahashi H."/>
        </authorList>
    </citation>
    <scope>NUCLEOTIDE SEQUENCE</scope>
    <source>
        <strain evidence="8">Kochi</strain>
    </source>
</reference>
<dbReference type="InterPro" id="IPR000960">
    <property type="entry name" value="Flavin_mOase"/>
</dbReference>
<evidence type="ECO:0000256" key="6">
    <source>
        <dbReference type="ARBA" id="ARBA00023002"/>
    </source>
</evidence>
<evidence type="ECO:0000256" key="1">
    <source>
        <dbReference type="ARBA" id="ARBA00001974"/>
    </source>
</evidence>
<accession>A0AAD3MAV6</accession>
<dbReference type="AlphaFoldDB" id="A0AAD3MAV6"/>
<evidence type="ECO:0000256" key="3">
    <source>
        <dbReference type="ARBA" id="ARBA00022630"/>
    </source>
</evidence>
<dbReference type="EMBL" id="BRZM01003569">
    <property type="protein sequence ID" value="GLD50544.1"/>
    <property type="molecule type" value="Genomic_DNA"/>
</dbReference>
<keyword evidence="9" id="KW-1185">Reference proteome</keyword>